<reference evidence="1" key="1">
    <citation type="submission" date="2021-02" db="EMBL/GenBank/DDBJ databases">
        <title>The CRISPR/cas machinery reduction and long-range gene transfer in the hot spring cyanobacterium Synechococcus.</title>
        <authorList>
            <person name="Dvorak P."/>
            <person name="Jahodarova E."/>
            <person name="Hasler P."/>
            <person name="Poulickova A."/>
        </authorList>
    </citation>
    <scope>NUCLEOTIDE SEQUENCE</scope>
    <source>
        <strain evidence="1">Rupite</strain>
    </source>
</reference>
<keyword evidence="2" id="KW-1185">Reference proteome</keyword>
<comment type="caution">
    <text evidence="1">The sequence shown here is derived from an EMBL/GenBank/DDBJ whole genome shotgun (WGS) entry which is preliminary data.</text>
</comment>
<sequence>MSIASSKPVVPASDCQDCDGASEQPQLAKVQQDFVPLTRLDLQATRRGQVDLETDRETLAHYLRGHSQWIQHCFRPLRVEALSADSYKLEFFRIGGLGFELEPCFGVKIWPDENDVFRLTSIELPGDAALPYHVDCRAAFRLEELSGSPDLPPLTRVHWDLHLDIWLTLPGFLQVLPHKLVRRVANQVVQQVTRSMSDRLTHNVCSDFYHSIDRPGHRYRLVSVG</sequence>
<organism evidence="1 2">
    <name type="scientific">Thermostichus vulcanus str. 'Rupite'</name>
    <dbReference type="NCBI Taxonomy" id="2813851"/>
    <lineage>
        <taxon>Bacteria</taxon>
        <taxon>Bacillati</taxon>
        <taxon>Cyanobacteriota</taxon>
        <taxon>Cyanophyceae</taxon>
        <taxon>Thermostichales</taxon>
        <taxon>Thermostichaceae</taxon>
        <taxon>Thermostichus</taxon>
    </lineage>
</organism>
<dbReference type="InterPro" id="IPR018971">
    <property type="entry name" value="DUF1997"/>
</dbReference>
<evidence type="ECO:0000313" key="1">
    <source>
        <dbReference type="EMBL" id="MCJ2544662.1"/>
    </source>
</evidence>
<dbReference type="EMBL" id="JAFIRA010000112">
    <property type="protein sequence ID" value="MCJ2544662.1"/>
    <property type="molecule type" value="Genomic_DNA"/>
</dbReference>
<proteinExistence type="predicted"/>
<protein>
    <submittedName>
        <fullName evidence="1">DUF1997 domain-containing protein</fullName>
    </submittedName>
</protein>
<evidence type="ECO:0000313" key="2">
    <source>
        <dbReference type="Proteomes" id="UP000830835"/>
    </source>
</evidence>
<dbReference type="Gene3D" id="3.30.530.20">
    <property type="match status" value="1"/>
</dbReference>
<accession>A0ABT0CFZ1</accession>
<name>A0ABT0CFZ1_THEVL</name>
<dbReference type="Proteomes" id="UP000830835">
    <property type="component" value="Unassembled WGS sequence"/>
</dbReference>
<dbReference type="InterPro" id="IPR023393">
    <property type="entry name" value="START-like_dom_sf"/>
</dbReference>
<dbReference type="Pfam" id="PF09366">
    <property type="entry name" value="DUF1997"/>
    <property type="match status" value="1"/>
</dbReference>
<dbReference type="RefSeq" id="WP_244353492.1">
    <property type="nucleotide sequence ID" value="NZ_JAFIRA010000112.1"/>
</dbReference>
<gene>
    <name evidence="1" type="ORF">JX360_17450</name>
</gene>